<dbReference type="OrthoDB" id="10261384at2759"/>
<sequence>IDGLIIPWTIDNKYYTASVDFWLDEPAIDSLKETISAYSETDNGVGQVVDAFIYVFKQPDDFGGIHQWSPFLENCEPAIRLSVTHEEASTSNDTYFEDWCLENQFGYIDINQPPSDIPMDKSGYDLVVDELHTNMWDGLSRKDGKKTEVRLPDLKLEHDKSIGTEKKKDDDELPTKEDIGKMHDQLFGDIDQDDGLDRALQSLQAMREKGKDLPDEERRKMAAQVALSFAAQLGL</sequence>
<dbReference type="PANTHER" id="PTHR14659:SF1">
    <property type="entry name" value="ALPHA- AND GAMMA-ADAPTIN-BINDING PROTEIN P34"/>
    <property type="match status" value="1"/>
</dbReference>
<accession>A0A1X2IU15</accession>
<dbReference type="EMBL" id="MCGE01000004">
    <property type="protein sequence ID" value="ORZ22270.1"/>
    <property type="molecule type" value="Genomic_DNA"/>
</dbReference>
<comment type="caution">
    <text evidence="1">The sequence shown here is derived from an EMBL/GenBank/DDBJ whole genome shotgun (WGS) entry which is preliminary data.</text>
</comment>
<dbReference type="AlphaFoldDB" id="A0A1X2IU15"/>
<keyword evidence="2" id="KW-1185">Reference proteome</keyword>
<dbReference type="PANTHER" id="PTHR14659">
    <property type="entry name" value="ALPHA- AND GAMMA-ADAPTIN-BINDING PROTEIN P34"/>
    <property type="match status" value="1"/>
</dbReference>
<reference evidence="1 2" key="1">
    <citation type="submission" date="2016-07" db="EMBL/GenBank/DDBJ databases">
        <title>Pervasive Adenine N6-methylation of Active Genes in Fungi.</title>
        <authorList>
            <consortium name="DOE Joint Genome Institute"/>
            <person name="Mondo S.J."/>
            <person name="Dannebaum R.O."/>
            <person name="Kuo R.C."/>
            <person name="Labutti K."/>
            <person name="Haridas S."/>
            <person name="Kuo A."/>
            <person name="Salamov A."/>
            <person name="Ahrendt S.R."/>
            <person name="Lipzen A."/>
            <person name="Sullivan W."/>
            <person name="Andreopoulos W.B."/>
            <person name="Clum A."/>
            <person name="Lindquist E."/>
            <person name="Daum C."/>
            <person name="Ramamoorthy G.K."/>
            <person name="Gryganskyi A."/>
            <person name="Culley D."/>
            <person name="Magnuson J.K."/>
            <person name="James T.Y."/>
            <person name="O'Malley M.A."/>
            <person name="Stajich J.E."/>
            <person name="Spatafora J.W."/>
            <person name="Visel A."/>
            <person name="Grigoriev I.V."/>
        </authorList>
    </citation>
    <scope>NUCLEOTIDE SEQUENCE [LARGE SCALE GENOMIC DNA]</scope>
    <source>
        <strain evidence="1 2">NRRL 1336</strain>
    </source>
</reference>
<proteinExistence type="predicted"/>
<feature type="non-terminal residue" evidence="1">
    <location>
        <position position="1"/>
    </location>
</feature>
<evidence type="ECO:0008006" key="3">
    <source>
        <dbReference type="Google" id="ProtNLM"/>
    </source>
</evidence>
<dbReference type="Proteomes" id="UP000193560">
    <property type="component" value="Unassembled WGS sequence"/>
</dbReference>
<gene>
    <name evidence="1" type="ORF">BCR42DRAFT_319798</name>
</gene>
<dbReference type="InterPro" id="IPR019341">
    <property type="entry name" value="Alpha/Gamma-adaptin-bd_p34"/>
</dbReference>
<dbReference type="STRING" id="90262.A0A1X2IU15"/>
<dbReference type="Gene3D" id="3.40.50.11960">
    <property type="match status" value="1"/>
</dbReference>
<evidence type="ECO:0000313" key="2">
    <source>
        <dbReference type="Proteomes" id="UP000193560"/>
    </source>
</evidence>
<organism evidence="1 2">
    <name type="scientific">Absidia repens</name>
    <dbReference type="NCBI Taxonomy" id="90262"/>
    <lineage>
        <taxon>Eukaryota</taxon>
        <taxon>Fungi</taxon>
        <taxon>Fungi incertae sedis</taxon>
        <taxon>Mucoromycota</taxon>
        <taxon>Mucoromycotina</taxon>
        <taxon>Mucoromycetes</taxon>
        <taxon>Mucorales</taxon>
        <taxon>Cunninghamellaceae</taxon>
        <taxon>Absidia</taxon>
    </lineage>
</organism>
<evidence type="ECO:0000313" key="1">
    <source>
        <dbReference type="EMBL" id="ORZ22270.1"/>
    </source>
</evidence>
<name>A0A1X2IU15_9FUNG</name>
<dbReference type="Pfam" id="PF10199">
    <property type="entry name" value="Adaptin_binding"/>
    <property type="match status" value="1"/>
</dbReference>
<protein>
    <recommendedName>
        <fullName evidence="3">Alpha and gamma adaptin binding protein p34-domain-containing protein</fullName>
    </recommendedName>
</protein>